<dbReference type="Proteomes" id="UP001596434">
    <property type="component" value="Unassembled WGS sequence"/>
</dbReference>
<evidence type="ECO:0000313" key="7">
    <source>
        <dbReference type="EMBL" id="MFC7256969.1"/>
    </source>
</evidence>
<dbReference type="GeneID" id="96952528"/>
<keyword evidence="8" id="KW-1185">Reference proteome</keyword>
<dbReference type="Pfam" id="PF02826">
    <property type="entry name" value="2-Hacid_dh_C"/>
    <property type="match status" value="1"/>
</dbReference>
<dbReference type="PANTHER" id="PTHR43333:SF1">
    <property type="entry name" value="D-ISOMER SPECIFIC 2-HYDROXYACID DEHYDROGENASE NAD-BINDING DOMAIN-CONTAINING PROTEIN"/>
    <property type="match status" value="1"/>
</dbReference>
<dbReference type="InterPro" id="IPR006140">
    <property type="entry name" value="D-isomer_DH_NAD-bd"/>
</dbReference>
<protein>
    <submittedName>
        <fullName evidence="7">D-2-hydroxyacid dehydrogenase</fullName>
        <ecNumber evidence="7">1.1.1.-</ecNumber>
    </submittedName>
</protein>
<evidence type="ECO:0000259" key="5">
    <source>
        <dbReference type="Pfam" id="PF02826"/>
    </source>
</evidence>
<reference evidence="7" key="3">
    <citation type="submission" date="2024-09" db="EMBL/GenBank/DDBJ databases">
        <authorList>
            <person name="Sun Q."/>
        </authorList>
    </citation>
    <scope>NUCLEOTIDE SEQUENCE</scope>
    <source>
        <strain evidence="7">CGMCC 4.163</strain>
    </source>
</reference>
<dbReference type="AlphaFoldDB" id="A0ABD6A2G4"/>
<comment type="similarity">
    <text evidence="3">Belongs to the D-isomer specific 2-hydroxyacid dehydrogenase family.</text>
</comment>
<keyword evidence="2" id="KW-0520">NAD</keyword>
<dbReference type="PROSITE" id="PS00671">
    <property type="entry name" value="D_2_HYDROXYACID_DH_3"/>
    <property type="match status" value="1"/>
</dbReference>
<evidence type="ECO:0000256" key="3">
    <source>
        <dbReference type="RuleBase" id="RU003719"/>
    </source>
</evidence>
<sequence>MSSVSTLGVHESVGEVFPAAVFCDALSAVDPSVQIVGGEGSAGSRGDGENDELAACDALVTFAYEDRFLDADLTWIHSIQAGVDRFPFDALADRNIALTNSTGIHGDVVGETAVGMMLSFARRLHTHRSNQERGEWRKPAWNDAFPLRRESACVVGLGTLGTGIATRASALGMDVTGVKRTPTPVDGVDEVYPPADLREAIGDARFVALAVPLTDDTEGMVSAPELDAMREDAYLINVARGPVVDQGALVDALDSGAVAGAGLDVFETEPLPAESSLWDREEVILTPHAAGFNVEYYERVATIVRENLRRLAAGESLTNRVV</sequence>
<dbReference type="RefSeq" id="WP_379702433.1">
    <property type="nucleotide sequence ID" value="NZ_JBHTAT010000001.1"/>
</dbReference>
<evidence type="ECO:0000256" key="2">
    <source>
        <dbReference type="ARBA" id="ARBA00023027"/>
    </source>
</evidence>
<reference evidence="8" key="2">
    <citation type="journal article" date="2019" name="Int. J. Syst. Evol. Microbiol.">
        <title>The Global Catalogue of Microorganisms (GCM) 10K type strain sequencing project: providing services to taxonomists for standard genome sequencing and annotation.</title>
        <authorList>
            <consortium name="The Broad Institute Genomics Platform"/>
            <consortium name="The Broad Institute Genome Sequencing Center for Infectious Disease"/>
            <person name="Wu L."/>
            <person name="Ma J."/>
        </authorList>
    </citation>
    <scope>NUCLEOTIDE SEQUENCE [LARGE SCALE GENOMIC DNA]</scope>
    <source>
        <strain evidence="8">GX21</strain>
    </source>
</reference>
<accession>A0ABD6A2G4</accession>
<evidence type="ECO:0000313" key="6">
    <source>
        <dbReference type="EMBL" id="MFC7254229.1"/>
    </source>
</evidence>
<organism evidence="7 8">
    <name type="scientific">Haloplanus litoreus</name>
    <dbReference type="NCBI Taxonomy" id="767515"/>
    <lineage>
        <taxon>Archaea</taxon>
        <taxon>Methanobacteriati</taxon>
        <taxon>Methanobacteriota</taxon>
        <taxon>Stenosarchaea group</taxon>
        <taxon>Halobacteria</taxon>
        <taxon>Halobacteriales</taxon>
        <taxon>Haloferacaceae</taxon>
        <taxon>Haloplanus</taxon>
    </lineage>
</organism>
<dbReference type="EC" id="1.1.1.-" evidence="7"/>
<feature type="domain" description="D-isomer specific 2-hydroxyacid dehydrogenase catalytic" evidence="4">
    <location>
        <begin position="52"/>
        <end position="321"/>
    </location>
</feature>
<gene>
    <name evidence="7" type="primary">ddh</name>
    <name evidence="6" type="ORF">ACFQKE_02715</name>
    <name evidence="7" type="ORF">ACFQKE_16985</name>
</gene>
<evidence type="ECO:0000259" key="4">
    <source>
        <dbReference type="Pfam" id="PF00389"/>
    </source>
</evidence>
<dbReference type="InterPro" id="IPR006139">
    <property type="entry name" value="D-isomer_2_OHA_DH_cat_dom"/>
</dbReference>
<dbReference type="NCBIfam" id="NF041369">
    <property type="entry name" value="Dhydh_Halo"/>
    <property type="match status" value="1"/>
</dbReference>
<keyword evidence="1 3" id="KW-0560">Oxidoreductase</keyword>
<dbReference type="SUPFAM" id="SSF52283">
    <property type="entry name" value="Formate/glycerate dehydrogenase catalytic domain-like"/>
    <property type="match status" value="1"/>
</dbReference>
<dbReference type="PANTHER" id="PTHR43333">
    <property type="entry name" value="2-HACID_DH_C DOMAIN-CONTAINING PROTEIN"/>
    <property type="match status" value="1"/>
</dbReference>
<dbReference type="Pfam" id="PF00389">
    <property type="entry name" value="2-Hacid_dh"/>
    <property type="match status" value="1"/>
</dbReference>
<proteinExistence type="inferred from homology"/>
<evidence type="ECO:0000256" key="1">
    <source>
        <dbReference type="ARBA" id="ARBA00023002"/>
    </source>
</evidence>
<dbReference type="SUPFAM" id="SSF51735">
    <property type="entry name" value="NAD(P)-binding Rossmann-fold domains"/>
    <property type="match status" value="1"/>
</dbReference>
<dbReference type="GO" id="GO:0016491">
    <property type="term" value="F:oxidoreductase activity"/>
    <property type="evidence" value="ECO:0007669"/>
    <property type="project" value="UniProtKB-KW"/>
</dbReference>
<feature type="domain" description="D-isomer specific 2-hydroxyacid dehydrogenase NAD-binding" evidence="5">
    <location>
        <begin position="114"/>
        <end position="290"/>
    </location>
</feature>
<dbReference type="InterPro" id="IPR036291">
    <property type="entry name" value="NAD(P)-bd_dom_sf"/>
</dbReference>
<evidence type="ECO:0000313" key="8">
    <source>
        <dbReference type="Proteomes" id="UP001596434"/>
    </source>
</evidence>
<dbReference type="InterPro" id="IPR054891">
    <property type="entry name" value="Dhydh_Halo"/>
</dbReference>
<dbReference type="CDD" id="cd05300">
    <property type="entry name" value="2-Hacid_dh_1"/>
    <property type="match status" value="1"/>
</dbReference>
<name>A0ABD6A2G4_9EURY</name>
<dbReference type="Gene3D" id="3.40.50.720">
    <property type="entry name" value="NAD(P)-binding Rossmann-like Domain"/>
    <property type="match status" value="2"/>
</dbReference>
<dbReference type="InterPro" id="IPR029753">
    <property type="entry name" value="D-isomer_DH_CS"/>
</dbReference>
<comment type="caution">
    <text evidence="7">The sequence shown here is derived from an EMBL/GenBank/DDBJ whole genome shotgun (WGS) entry which is preliminary data.</text>
</comment>
<dbReference type="EMBL" id="JBHTAT010000001">
    <property type="protein sequence ID" value="MFC7254229.1"/>
    <property type="molecule type" value="Genomic_DNA"/>
</dbReference>
<dbReference type="EMBL" id="JBHTAT010000003">
    <property type="protein sequence ID" value="MFC7256969.1"/>
    <property type="molecule type" value="Genomic_DNA"/>
</dbReference>
<reference evidence="7" key="1">
    <citation type="journal article" date="2014" name="Int. J. Syst. Evol. Microbiol.">
        <title>Complete genome sequence of Corynebacterium casei LMG S-19264T (=DSM 44701T), isolated from a smear-ripened cheese.</title>
        <authorList>
            <consortium name="US DOE Joint Genome Institute (JGI-PGF)"/>
            <person name="Walter F."/>
            <person name="Albersmeier A."/>
            <person name="Kalinowski J."/>
            <person name="Ruckert C."/>
        </authorList>
    </citation>
    <scope>NUCLEOTIDE SEQUENCE [LARGE SCALE GENOMIC DNA]</scope>
    <source>
        <strain evidence="7">CGMCC 4.163</strain>
    </source>
</reference>